<feature type="transmembrane region" description="Helical" evidence="6">
    <location>
        <begin position="398"/>
        <end position="418"/>
    </location>
</feature>
<keyword evidence="2" id="KW-1003">Cell membrane</keyword>
<proteinExistence type="predicted"/>
<evidence type="ECO:0000256" key="2">
    <source>
        <dbReference type="ARBA" id="ARBA00022475"/>
    </source>
</evidence>
<dbReference type="STRING" id="579105.SAMN04488096_10987"/>
<gene>
    <name evidence="7" type="ORF">SAMN04488096_10987</name>
</gene>
<feature type="transmembrane region" description="Helical" evidence="6">
    <location>
        <begin position="372"/>
        <end position="392"/>
    </location>
</feature>
<dbReference type="PANTHER" id="PTHR30250:SF26">
    <property type="entry name" value="PSMA PROTEIN"/>
    <property type="match status" value="1"/>
</dbReference>
<dbReference type="OrthoDB" id="5751261at2"/>
<dbReference type="RefSeq" id="WP_073153077.1">
    <property type="nucleotide sequence ID" value="NZ_FQYY01000009.1"/>
</dbReference>
<feature type="transmembrane region" description="Helical" evidence="6">
    <location>
        <begin position="430"/>
        <end position="452"/>
    </location>
</feature>
<comment type="subcellular location">
    <subcellularLocation>
        <location evidence="1">Cell membrane</location>
        <topology evidence="1">Multi-pass membrane protein</topology>
    </subcellularLocation>
</comment>
<organism evidence="7 8">
    <name type="scientific">Mesonia phycicola</name>
    <dbReference type="NCBI Taxonomy" id="579105"/>
    <lineage>
        <taxon>Bacteria</taxon>
        <taxon>Pseudomonadati</taxon>
        <taxon>Bacteroidota</taxon>
        <taxon>Flavobacteriia</taxon>
        <taxon>Flavobacteriales</taxon>
        <taxon>Flavobacteriaceae</taxon>
        <taxon>Mesonia</taxon>
    </lineage>
</organism>
<evidence type="ECO:0000256" key="3">
    <source>
        <dbReference type="ARBA" id="ARBA00022692"/>
    </source>
</evidence>
<sequence length="501" mass="57538">MNQFKTGALISYLSIFVTNISGLLLTPYIIRRLGTSEYGVYVLVGSIIAYLSVLDFGLNNAVAKYVTKYRLKSEKESEANFLGLISLNFLGLLIIISIIGVLICLNFENFFSKNLTVKEIELGSKLVPLVIFNVILVLPSSILTAYCHAYNKFVFPKITMLLKTILRAAFVFFFLYIGFKAVAIVLIDTFFNLLMTASLLFFCLQRIKVKVKFSKIDFKLWHEILYYSFWIFLASLVLKFQWQGGQAIAGRQLGASSVAVFAIGIMLGGYYNAFAFAINSMILPRAVNMIEQKKNSVEITNDMVKIARYILMILLLILSGFFLFGQLFIKLWVGDFYLPAWYIAILFMLVRTIPIIQVYGRSILEAKNKNRYKSLLNFVTASLALIIAYFLAPVYGLKAIYMSILIAMVIDSILMNLYYKKVFDFLIWRFFRESFLPFIIVTLFLGSFFYFIMDLCYLNSWVDLLMFTIIYGISYVLIIYNLLLSNEEKHTLLSLFNIKIK</sequence>
<dbReference type="Pfam" id="PF01943">
    <property type="entry name" value="Polysacc_synt"/>
    <property type="match status" value="1"/>
</dbReference>
<feature type="transmembrane region" description="Helical" evidence="6">
    <location>
        <begin position="183"/>
        <end position="204"/>
    </location>
</feature>
<evidence type="ECO:0000313" key="8">
    <source>
        <dbReference type="Proteomes" id="UP000184225"/>
    </source>
</evidence>
<dbReference type="EMBL" id="FQYY01000009">
    <property type="protein sequence ID" value="SHJ16338.1"/>
    <property type="molecule type" value="Genomic_DNA"/>
</dbReference>
<evidence type="ECO:0000256" key="6">
    <source>
        <dbReference type="SAM" id="Phobius"/>
    </source>
</evidence>
<evidence type="ECO:0000256" key="1">
    <source>
        <dbReference type="ARBA" id="ARBA00004651"/>
    </source>
</evidence>
<feature type="transmembrane region" description="Helical" evidence="6">
    <location>
        <begin position="309"/>
        <end position="329"/>
    </location>
</feature>
<keyword evidence="3 6" id="KW-0812">Transmembrane</keyword>
<dbReference type="GO" id="GO:0005886">
    <property type="term" value="C:plasma membrane"/>
    <property type="evidence" value="ECO:0007669"/>
    <property type="project" value="UniProtKB-SubCell"/>
</dbReference>
<feature type="transmembrane region" description="Helical" evidence="6">
    <location>
        <begin position="7"/>
        <end position="26"/>
    </location>
</feature>
<feature type="transmembrane region" description="Helical" evidence="6">
    <location>
        <begin position="126"/>
        <end position="146"/>
    </location>
</feature>
<evidence type="ECO:0000256" key="4">
    <source>
        <dbReference type="ARBA" id="ARBA00022989"/>
    </source>
</evidence>
<feature type="transmembrane region" description="Helical" evidence="6">
    <location>
        <begin position="38"/>
        <end position="58"/>
    </location>
</feature>
<keyword evidence="8" id="KW-1185">Reference proteome</keyword>
<dbReference type="AlphaFoldDB" id="A0A1M6H2B3"/>
<keyword evidence="5 6" id="KW-0472">Membrane</keyword>
<keyword evidence="4 6" id="KW-1133">Transmembrane helix</keyword>
<dbReference type="InterPro" id="IPR050833">
    <property type="entry name" value="Poly_Biosynth_Transport"/>
</dbReference>
<dbReference type="InterPro" id="IPR002797">
    <property type="entry name" value="Polysacc_synth"/>
</dbReference>
<feature type="transmembrane region" description="Helical" evidence="6">
    <location>
        <begin position="464"/>
        <end position="484"/>
    </location>
</feature>
<evidence type="ECO:0000313" key="7">
    <source>
        <dbReference type="EMBL" id="SHJ16338.1"/>
    </source>
</evidence>
<evidence type="ECO:0000256" key="5">
    <source>
        <dbReference type="ARBA" id="ARBA00023136"/>
    </source>
</evidence>
<dbReference type="Proteomes" id="UP000184225">
    <property type="component" value="Unassembled WGS sequence"/>
</dbReference>
<dbReference type="PANTHER" id="PTHR30250">
    <property type="entry name" value="PST FAMILY PREDICTED COLANIC ACID TRANSPORTER"/>
    <property type="match status" value="1"/>
</dbReference>
<feature type="transmembrane region" description="Helical" evidence="6">
    <location>
        <begin position="158"/>
        <end position="177"/>
    </location>
</feature>
<name>A0A1M6H2B3_9FLAO</name>
<feature type="transmembrane region" description="Helical" evidence="6">
    <location>
        <begin position="341"/>
        <end position="360"/>
    </location>
</feature>
<feature type="transmembrane region" description="Helical" evidence="6">
    <location>
        <begin position="254"/>
        <end position="278"/>
    </location>
</feature>
<feature type="transmembrane region" description="Helical" evidence="6">
    <location>
        <begin position="224"/>
        <end position="242"/>
    </location>
</feature>
<protein>
    <submittedName>
        <fullName evidence="7">Membrane protein involved in the export of O-antigen and teichoic acid</fullName>
    </submittedName>
</protein>
<reference evidence="7 8" key="1">
    <citation type="submission" date="2016-11" db="EMBL/GenBank/DDBJ databases">
        <authorList>
            <person name="Jaros S."/>
            <person name="Januszkiewicz K."/>
            <person name="Wedrychowicz H."/>
        </authorList>
    </citation>
    <scope>NUCLEOTIDE SEQUENCE [LARGE SCALE GENOMIC DNA]</scope>
    <source>
        <strain evidence="7 8">DSM 21425</strain>
    </source>
</reference>
<accession>A0A1M6H2B3</accession>
<feature type="transmembrane region" description="Helical" evidence="6">
    <location>
        <begin position="79"/>
        <end position="106"/>
    </location>
</feature>